<organism evidence="4 5">
    <name type="scientific">Salinimicrobium sediminis</name>
    <dbReference type="NCBI Taxonomy" id="1343891"/>
    <lineage>
        <taxon>Bacteria</taxon>
        <taxon>Pseudomonadati</taxon>
        <taxon>Bacteroidota</taxon>
        <taxon>Flavobacteriia</taxon>
        <taxon>Flavobacteriales</taxon>
        <taxon>Flavobacteriaceae</taxon>
        <taxon>Salinimicrobium</taxon>
    </lineage>
</organism>
<dbReference type="InterPro" id="IPR050832">
    <property type="entry name" value="Bact_Acetyltransf"/>
</dbReference>
<accession>A0A285X1L3</accession>
<dbReference type="OrthoDB" id="9796381at2"/>
<dbReference type="InterPro" id="IPR000182">
    <property type="entry name" value="GNAT_dom"/>
</dbReference>
<dbReference type="PANTHER" id="PTHR43877">
    <property type="entry name" value="AMINOALKYLPHOSPHONATE N-ACETYLTRANSFERASE-RELATED-RELATED"/>
    <property type="match status" value="1"/>
</dbReference>
<dbReference type="PANTHER" id="PTHR43877:SF2">
    <property type="entry name" value="AMINOALKYLPHOSPHONATE N-ACETYLTRANSFERASE-RELATED"/>
    <property type="match status" value="1"/>
</dbReference>
<evidence type="ECO:0000313" key="4">
    <source>
        <dbReference type="EMBL" id="SOC79250.1"/>
    </source>
</evidence>
<dbReference type="AlphaFoldDB" id="A0A285X1L3"/>
<evidence type="ECO:0000259" key="3">
    <source>
        <dbReference type="PROSITE" id="PS51186"/>
    </source>
</evidence>
<name>A0A285X1L3_9FLAO</name>
<dbReference type="PROSITE" id="PS51186">
    <property type="entry name" value="GNAT"/>
    <property type="match status" value="1"/>
</dbReference>
<reference evidence="5" key="1">
    <citation type="submission" date="2017-09" db="EMBL/GenBank/DDBJ databases">
        <authorList>
            <person name="Varghese N."/>
            <person name="Submissions S."/>
        </authorList>
    </citation>
    <scope>NUCLEOTIDE SEQUENCE [LARGE SCALE GENOMIC DNA]</scope>
    <source>
        <strain evidence="5">CGMCC 1.12641</strain>
    </source>
</reference>
<dbReference type="Gene3D" id="3.40.630.30">
    <property type="match status" value="1"/>
</dbReference>
<dbReference type="Pfam" id="PF00583">
    <property type="entry name" value="Acetyltransf_1"/>
    <property type="match status" value="1"/>
</dbReference>
<sequence>MIRKATASDLTAIKELTEACAKGMQEKGIFQWNELYPSLERLQEDITKEELFVLEENNVIEGIVVLTPCMDKEYIPVEWLTQSSSNLYVHRLATNPQEWGSGNGRKLMDFAEAFAKEQGYVSVRLDTFSKNERNQRFYETRGYKRLGNIYFPKQSEHPFYCYEKVLQ</sequence>
<dbReference type="Proteomes" id="UP000219193">
    <property type="component" value="Unassembled WGS sequence"/>
</dbReference>
<protein>
    <submittedName>
        <fullName evidence="4">N-acetylglutamate synthase, GNAT family</fullName>
    </submittedName>
</protein>
<dbReference type="InterPro" id="IPR016181">
    <property type="entry name" value="Acyl_CoA_acyltransferase"/>
</dbReference>
<dbReference type="CDD" id="cd04301">
    <property type="entry name" value="NAT_SF"/>
    <property type="match status" value="1"/>
</dbReference>
<dbReference type="GO" id="GO:0016747">
    <property type="term" value="F:acyltransferase activity, transferring groups other than amino-acyl groups"/>
    <property type="evidence" value="ECO:0007669"/>
    <property type="project" value="InterPro"/>
</dbReference>
<evidence type="ECO:0000256" key="1">
    <source>
        <dbReference type="ARBA" id="ARBA00022679"/>
    </source>
</evidence>
<keyword evidence="1" id="KW-0808">Transferase</keyword>
<gene>
    <name evidence="4" type="ORF">SAMN06296241_0770</name>
</gene>
<proteinExistence type="predicted"/>
<keyword evidence="2" id="KW-0012">Acyltransferase</keyword>
<keyword evidence="5" id="KW-1185">Reference proteome</keyword>
<dbReference type="RefSeq" id="WP_097055000.1">
    <property type="nucleotide sequence ID" value="NZ_OCMF01000001.1"/>
</dbReference>
<evidence type="ECO:0000313" key="5">
    <source>
        <dbReference type="Proteomes" id="UP000219193"/>
    </source>
</evidence>
<feature type="domain" description="N-acetyltransferase" evidence="3">
    <location>
        <begin position="1"/>
        <end position="167"/>
    </location>
</feature>
<dbReference type="EMBL" id="OCMF01000001">
    <property type="protein sequence ID" value="SOC79250.1"/>
    <property type="molecule type" value="Genomic_DNA"/>
</dbReference>
<dbReference type="SUPFAM" id="SSF55729">
    <property type="entry name" value="Acyl-CoA N-acyltransferases (Nat)"/>
    <property type="match status" value="1"/>
</dbReference>
<evidence type="ECO:0000256" key="2">
    <source>
        <dbReference type="ARBA" id="ARBA00023315"/>
    </source>
</evidence>